<sequence>MASKLIQLLSDEGHINLNITDNILGNLGIADIFALHATCRALRWLHGQMTESPYLLHVDTQLGHYFRDPSRFRYELGKCDGVICGGFVQNFLERNSPVNQIMQIVLQEGPKSTQFIEYLLSSEEVGIDDTYAYDDGEVYFLHSTGDPFRDIWVETTPNPPVTEVINGALTTVDLSFMTWNKAYSLLPVATVQKHKFYPLKPFDQVMGERLRLLARVGWTTRDLLWPDETRDYLPSGELHQIGGPKTLIIKLANSPQGEFTPDFVVESGIFSITQDPARTCPGMIIGVEASAPSPALQYQHVGPGRTQESVCWMEFLHSKLNRWMFVEFTKSPFANWPPGFEPGLGPEGFSVPSSYHPPLEESWTFADDQIGPWFAEWKRLHEETELSGHIMPIE</sequence>
<accession>A0ABQ8R6S4</accession>
<evidence type="ECO:0000313" key="2">
    <source>
        <dbReference type="Proteomes" id="UP001152024"/>
    </source>
</evidence>
<protein>
    <recommendedName>
        <fullName evidence="3">F-box domain-containing protein</fullName>
    </recommendedName>
</protein>
<evidence type="ECO:0008006" key="3">
    <source>
        <dbReference type="Google" id="ProtNLM"/>
    </source>
</evidence>
<comment type="caution">
    <text evidence="1">The sequence shown here is derived from an EMBL/GenBank/DDBJ whole genome shotgun (WGS) entry which is preliminary data.</text>
</comment>
<gene>
    <name evidence="1" type="ORF">NW768_008365</name>
</gene>
<reference evidence="1" key="1">
    <citation type="submission" date="2022-09" db="EMBL/GenBank/DDBJ databases">
        <title>Fusarium specimens isolated from Avocado Roots.</title>
        <authorList>
            <person name="Stajich J."/>
            <person name="Roper C."/>
            <person name="Heimlech-Rivalta G."/>
        </authorList>
    </citation>
    <scope>NUCLEOTIDE SEQUENCE</scope>
    <source>
        <strain evidence="1">CF00095</strain>
    </source>
</reference>
<keyword evidence="2" id="KW-1185">Reference proteome</keyword>
<name>A0ABQ8R6S4_FUSEQ</name>
<proteinExistence type="predicted"/>
<dbReference type="EMBL" id="JAOQBH010000012">
    <property type="protein sequence ID" value="KAJ4128081.1"/>
    <property type="molecule type" value="Genomic_DNA"/>
</dbReference>
<evidence type="ECO:0000313" key="1">
    <source>
        <dbReference type="EMBL" id="KAJ4128081.1"/>
    </source>
</evidence>
<organism evidence="1 2">
    <name type="scientific">Fusarium equiseti</name>
    <name type="common">Fusarium scirpi</name>
    <dbReference type="NCBI Taxonomy" id="61235"/>
    <lineage>
        <taxon>Eukaryota</taxon>
        <taxon>Fungi</taxon>
        <taxon>Dikarya</taxon>
        <taxon>Ascomycota</taxon>
        <taxon>Pezizomycotina</taxon>
        <taxon>Sordariomycetes</taxon>
        <taxon>Hypocreomycetidae</taxon>
        <taxon>Hypocreales</taxon>
        <taxon>Nectriaceae</taxon>
        <taxon>Fusarium</taxon>
        <taxon>Fusarium incarnatum-equiseti species complex</taxon>
    </lineage>
</organism>
<dbReference type="Proteomes" id="UP001152024">
    <property type="component" value="Unassembled WGS sequence"/>
</dbReference>